<dbReference type="Proteomes" id="UP000198336">
    <property type="component" value="Unassembled WGS sequence"/>
</dbReference>
<dbReference type="AlphaFoldDB" id="A0A226I1T4"/>
<comment type="caution">
    <text evidence="1">The sequence shown here is derived from an EMBL/GenBank/DDBJ whole genome shotgun (WGS) entry which is preliminary data.</text>
</comment>
<evidence type="ECO:0000313" key="2">
    <source>
        <dbReference type="Proteomes" id="UP000198336"/>
    </source>
</evidence>
<evidence type="ECO:0000313" key="1">
    <source>
        <dbReference type="EMBL" id="OXB00406.1"/>
    </source>
</evidence>
<accession>A0A226I1T4</accession>
<dbReference type="EMBL" id="MUHA01000010">
    <property type="protein sequence ID" value="OXB00406.1"/>
    <property type="molecule type" value="Genomic_DNA"/>
</dbReference>
<keyword evidence="2" id="KW-1185">Reference proteome</keyword>
<reference evidence="1 2" key="1">
    <citation type="submission" date="2016-11" db="EMBL/GenBank/DDBJ databases">
        <title>Whole genomes of Flavobacteriaceae.</title>
        <authorList>
            <person name="Stine C."/>
            <person name="Li C."/>
            <person name="Tadesse D."/>
        </authorList>
    </citation>
    <scope>NUCLEOTIDE SEQUENCE [LARGE SCALE GENOMIC DNA]</scope>
    <source>
        <strain evidence="1 2">CCUG 59446</strain>
    </source>
</reference>
<organism evidence="1 2">
    <name type="scientific">Flavobacterium oncorhynchi</name>
    <dbReference type="NCBI Taxonomy" id="728056"/>
    <lineage>
        <taxon>Bacteria</taxon>
        <taxon>Pseudomonadati</taxon>
        <taxon>Bacteroidota</taxon>
        <taxon>Flavobacteriia</taxon>
        <taxon>Flavobacteriales</taxon>
        <taxon>Flavobacteriaceae</taxon>
        <taxon>Flavobacterium</taxon>
    </lineage>
</organism>
<name>A0A226I1T4_9FLAO</name>
<gene>
    <name evidence="1" type="ORF">B0A75_08815</name>
</gene>
<protein>
    <submittedName>
        <fullName evidence="1">Uncharacterized protein</fullName>
    </submittedName>
</protein>
<dbReference type="RefSeq" id="WP_089053922.1">
    <property type="nucleotide sequence ID" value="NZ_MUHA01000010.1"/>
</dbReference>
<proteinExistence type="predicted"/>
<sequence>MSKYDVFELVTYLRKCPDSFLKSSNLLLKDGLNSTALICDTYRIVSNDFLRTEFNIPTNTDLNLIKDNHWLAIHISLWLLSHQDFIDKPFIADKLYKFWFEDLREAAAYVKFKEWINDDERAEEMVRLLLNCCEIIPNSESYDEAADKLSSLSSADRHKVLKQSYEAHERIMAIKREMAEKKAREAANTYGRE</sequence>